<protein>
    <submittedName>
        <fullName evidence="1">Uncharacterized protein</fullName>
    </submittedName>
</protein>
<dbReference type="Proteomes" id="UP001200022">
    <property type="component" value="Unassembled WGS sequence"/>
</dbReference>
<accession>A0ABS9IDX4</accession>
<dbReference type="RefSeq" id="WP_237229317.1">
    <property type="nucleotide sequence ID" value="NZ_JAKKDV010000001.1"/>
</dbReference>
<reference evidence="1 2" key="1">
    <citation type="submission" date="2022-01" db="EMBL/GenBank/DDBJ databases">
        <title>Draft genome sequence of Sabulilitoribacter multivorans KCTC 32326.</title>
        <authorList>
            <person name="Oh J.-S."/>
        </authorList>
    </citation>
    <scope>NUCLEOTIDE SEQUENCE [LARGE SCALE GENOMIC DNA]</scope>
    <source>
        <strain evidence="1 2">M-M16</strain>
    </source>
</reference>
<dbReference type="EMBL" id="JAKKDV010000001">
    <property type="protein sequence ID" value="MCF7559002.1"/>
    <property type="molecule type" value="Genomic_DNA"/>
</dbReference>
<gene>
    <name evidence="1" type="ORF">L3X39_00005</name>
</gene>
<evidence type="ECO:0000313" key="1">
    <source>
        <dbReference type="EMBL" id="MCF7559002.1"/>
    </source>
</evidence>
<proteinExistence type="predicted"/>
<evidence type="ECO:0000313" key="2">
    <source>
        <dbReference type="Proteomes" id="UP001200022"/>
    </source>
</evidence>
<name>A0ABS9IDX4_9FLAO</name>
<comment type="caution">
    <text evidence="1">The sequence shown here is derived from an EMBL/GenBank/DDBJ whole genome shotgun (WGS) entry which is preliminary data.</text>
</comment>
<keyword evidence="2" id="KW-1185">Reference proteome</keyword>
<organism evidence="1 2">
    <name type="scientific">Flaviramulus multivorans</name>
    <dbReference type="NCBI Taxonomy" id="1304750"/>
    <lineage>
        <taxon>Bacteria</taxon>
        <taxon>Pseudomonadati</taxon>
        <taxon>Bacteroidota</taxon>
        <taxon>Flavobacteriia</taxon>
        <taxon>Flavobacteriales</taxon>
        <taxon>Flavobacteriaceae</taxon>
        <taxon>Flaviramulus</taxon>
    </lineage>
</organism>
<sequence length="127" mass="14471">MEHLALHTDLILETFCRRVAGTLATTDFQFDHENETEWGEAKTETFSINISKPYEKGVLQQWDSTVPEGCNVGISVTGLTDLPLDIETIGRQIADEFNTSVFHHRTWLEPGKNLKREKEIKTSHNKS</sequence>